<accession>A0ACC0J652</accession>
<evidence type="ECO:0000313" key="1">
    <source>
        <dbReference type="EMBL" id="KAI8419823.1"/>
    </source>
</evidence>
<comment type="caution">
    <text evidence="1">The sequence shown here is derived from an EMBL/GenBank/DDBJ whole genome shotgun (WGS) entry which is preliminary data.</text>
</comment>
<reference evidence="1 2" key="1">
    <citation type="journal article" date="2022" name="Genome Biol. Evol.">
        <title>The Spruce Budworm Genome: Reconstructing the Evolutionary History of Antifreeze Proteins.</title>
        <authorList>
            <person name="Beliveau C."/>
            <person name="Gagne P."/>
            <person name="Picq S."/>
            <person name="Vernygora O."/>
            <person name="Keeling C.I."/>
            <person name="Pinkney K."/>
            <person name="Doucet D."/>
            <person name="Wen F."/>
            <person name="Johnston J.S."/>
            <person name="Maaroufi H."/>
            <person name="Boyle B."/>
            <person name="Laroche J."/>
            <person name="Dewar K."/>
            <person name="Juretic N."/>
            <person name="Blackburn G."/>
            <person name="Nisole A."/>
            <person name="Brunet B."/>
            <person name="Brandao M."/>
            <person name="Lumley L."/>
            <person name="Duan J."/>
            <person name="Quan G."/>
            <person name="Lucarotti C.J."/>
            <person name="Roe A.D."/>
            <person name="Sperling F.A.H."/>
            <person name="Levesque R.C."/>
            <person name="Cusson M."/>
        </authorList>
    </citation>
    <scope>NUCLEOTIDE SEQUENCE [LARGE SCALE GENOMIC DNA]</scope>
    <source>
        <strain evidence="1">Glfc:IPQL:Cfum</strain>
    </source>
</reference>
<organism evidence="1 2">
    <name type="scientific">Choristoneura fumiferana</name>
    <name type="common">Spruce budworm moth</name>
    <name type="synonym">Archips fumiferana</name>
    <dbReference type="NCBI Taxonomy" id="7141"/>
    <lineage>
        <taxon>Eukaryota</taxon>
        <taxon>Metazoa</taxon>
        <taxon>Ecdysozoa</taxon>
        <taxon>Arthropoda</taxon>
        <taxon>Hexapoda</taxon>
        <taxon>Insecta</taxon>
        <taxon>Pterygota</taxon>
        <taxon>Neoptera</taxon>
        <taxon>Endopterygota</taxon>
        <taxon>Lepidoptera</taxon>
        <taxon>Glossata</taxon>
        <taxon>Ditrysia</taxon>
        <taxon>Tortricoidea</taxon>
        <taxon>Tortricidae</taxon>
        <taxon>Tortricinae</taxon>
        <taxon>Choristoneura</taxon>
    </lineage>
</organism>
<name>A0ACC0J652_CHOFU</name>
<proteinExistence type="predicted"/>
<dbReference type="EMBL" id="CM046114">
    <property type="protein sequence ID" value="KAI8419823.1"/>
    <property type="molecule type" value="Genomic_DNA"/>
</dbReference>
<dbReference type="Proteomes" id="UP001064048">
    <property type="component" value="Chromosome 14"/>
</dbReference>
<protein>
    <submittedName>
        <fullName evidence="1">Uncharacterized protein</fullName>
    </submittedName>
</protein>
<gene>
    <name evidence="1" type="ORF">MSG28_008461</name>
</gene>
<keyword evidence="2" id="KW-1185">Reference proteome</keyword>
<sequence length="182" mass="20224">MERRIDVIFSIEIGYEPESKDRIEAKAPSPMQEIDDALKACTFGRFHIQMLATALVGLVASVLVSNSTAYLLPNAECDLRMDLLEKGMLNAMPYIGMMLSSLIAGFLTDTFGRRLFLVYGYGGIFLFTLLAGSSQSYEVLLTAKFFEGILFIIIAVDCRSLAPFGFWTTVVFSCSVLVHYEI</sequence>
<evidence type="ECO:0000313" key="2">
    <source>
        <dbReference type="Proteomes" id="UP001064048"/>
    </source>
</evidence>